<organism evidence="1 2">
    <name type="scientific">Clostridium tetanomorphum</name>
    <dbReference type="NCBI Taxonomy" id="1553"/>
    <lineage>
        <taxon>Bacteria</taxon>
        <taxon>Bacillati</taxon>
        <taxon>Bacillota</taxon>
        <taxon>Clostridia</taxon>
        <taxon>Eubacteriales</taxon>
        <taxon>Clostridiaceae</taxon>
        <taxon>Clostridium</taxon>
    </lineage>
</organism>
<sequence length="164" mass="18942">MKTMSIYDNNREFNKYLKEQFSLLNIEMHIENNRNKLSGAYDFIVINDGRDIEKNKGNFEGKYILLNMDMPIGIDLDLSGMVVTYGLGNRNTITVSSMEKDKESFVYCLQRCLNSHSSIIQPEEIPINSTFKDNYELYSFMVTITIALIEGINSCNIRKLLLNK</sequence>
<evidence type="ECO:0000313" key="2">
    <source>
        <dbReference type="Proteomes" id="UP000563151"/>
    </source>
</evidence>
<keyword evidence="2" id="KW-1185">Reference proteome</keyword>
<accession>A0A923EAP3</accession>
<dbReference type="AlphaFoldDB" id="A0A923EAP3"/>
<proteinExistence type="predicted"/>
<dbReference type="RefSeq" id="WP_035150612.1">
    <property type="nucleotide sequence ID" value="NZ_JAAZWO010000012.1"/>
</dbReference>
<dbReference type="Proteomes" id="UP000563151">
    <property type="component" value="Unassembled WGS sequence"/>
</dbReference>
<protein>
    <submittedName>
        <fullName evidence="1">Uncharacterized protein</fullName>
    </submittedName>
</protein>
<gene>
    <name evidence="1" type="ORF">HGG79_10720</name>
</gene>
<name>A0A923EAP3_CLOTT</name>
<evidence type="ECO:0000313" key="1">
    <source>
        <dbReference type="EMBL" id="MBC2398239.1"/>
    </source>
</evidence>
<dbReference type="EMBL" id="JAAZWO010000012">
    <property type="protein sequence ID" value="MBC2398239.1"/>
    <property type="molecule type" value="Genomic_DNA"/>
</dbReference>
<reference evidence="1 2" key="1">
    <citation type="submission" date="2020-04" db="EMBL/GenBank/DDBJ databases">
        <title>Genomic insights into acetone-butanol-ethanol (ABE) fermentation by sequencing solventogenic clostridia strains.</title>
        <authorList>
            <person name="Brown S."/>
        </authorList>
    </citation>
    <scope>NUCLEOTIDE SEQUENCE [LARGE SCALE GENOMIC DNA]</scope>
    <source>
        <strain evidence="1 2">DJ011</strain>
    </source>
</reference>
<comment type="caution">
    <text evidence="1">The sequence shown here is derived from an EMBL/GenBank/DDBJ whole genome shotgun (WGS) entry which is preliminary data.</text>
</comment>